<name>A0A848QS93_9SPHN</name>
<reference evidence="10 11" key="1">
    <citation type="submission" date="2020-04" db="EMBL/GenBank/DDBJ databases">
        <authorList>
            <person name="Liu A."/>
        </authorList>
    </citation>
    <scope>NUCLEOTIDE SEQUENCE [LARGE SCALE GENOMIC DNA]</scope>
    <source>
        <strain evidence="10 11">RZ02</strain>
    </source>
</reference>
<dbReference type="InterPro" id="IPR046373">
    <property type="entry name" value="Acyl-CoA_Oxase/DH_mid-dom_sf"/>
</dbReference>
<evidence type="ECO:0000256" key="6">
    <source>
        <dbReference type="RuleBase" id="RU362125"/>
    </source>
</evidence>
<protein>
    <submittedName>
        <fullName evidence="10">Pilus assembly protein CpaB</fullName>
    </submittedName>
</protein>
<evidence type="ECO:0000256" key="5">
    <source>
        <dbReference type="ARBA" id="ARBA00023002"/>
    </source>
</evidence>
<evidence type="ECO:0000313" key="10">
    <source>
        <dbReference type="EMBL" id="NMW31978.1"/>
    </source>
</evidence>
<evidence type="ECO:0000259" key="8">
    <source>
        <dbReference type="Pfam" id="PF02770"/>
    </source>
</evidence>
<feature type="domain" description="Acyl-CoA dehydrogenase/oxidase N-terminal" evidence="9">
    <location>
        <begin position="6"/>
        <end position="117"/>
    </location>
</feature>
<comment type="caution">
    <text evidence="10">The sequence shown here is derived from an EMBL/GenBank/DDBJ whole genome shotgun (WGS) entry which is preliminary data.</text>
</comment>
<dbReference type="EMBL" id="JABCRE010000003">
    <property type="protein sequence ID" value="NMW31978.1"/>
    <property type="molecule type" value="Genomic_DNA"/>
</dbReference>
<proteinExistence type="inferred from homology"/>
<evidence type="ECO:0000256" key="1">
    <source>
        <dbReference type="ARBA" id="ARBA00001974"/>
    </source>
</evidence>
<dbReference type="InterPro" id="IPR036250">
    <property type="entry name" value="AcylCo_DH-like_C"/>
</dbReference>
<dbReference type="Pfam" id="PF00441">
    <property type="entry name" value="Acyl-CoA_dh_1"/>
    <property type="match status" value="1"/>
</dbReference>
<dbReference type="Gene3D" id="1.20.140.10">
    <property type="entry name" value="Butyryl-CoA Dehydrogenase, subunit A, domain 3"/>
    <property type="match status" value="1"/>
</dbReference>
<feature type="domain" description="Acyl-CoA dehydrogenase/oxidase C-terminal" evidence="7">
    <location>
        <begin position="236"/>
        <end position="365"/>
    </location>
</feature>
<evidence type="ECO:0000313" key="11">
    <source>
        <dbReference type="Proteomes" id="UP000561181"/>
    </source>
</evidence>
<dbReference type="SUPFAM" id="SSF56645">
    <property type="entry name" value="Acyl-CoA dehydrogenase NM domain-like"/>
    <property type="match status" value="1"/>
</dbReference>
<dbReference type="Proteomes" id="UP000561181">
    <property type="component" value="Unassembled WGS sequence"/>
</dbReference>
<evidence type="ECO:0000256" key="4">
    <source>
        <dbReference type="ARBA" id="ARBA00022827"/>
    </source>
</evidence>
<dbReference type="Gene3D" id="2.40.110.10">
    <property type="entry name" value="Butyryl-CoA Dehydrogenase, subunit A, domain 2"/>
    <property type="match status" value="1"/>
</dbReference>
<dbReference type="InterPro" id="IPR009100">
    <property type="entry name" value="AcylCoA_DH/oxidase_NM_dom_sf"/>
</dbReference>
<accession>A0A848QS93</accession>
<dbReference type="GO" id="GO:0003995">
    <property type="term" value="F:acyl-CoA dehydrogenase activity"/>
    <property type="evidence" value="ECO:0007669"/>
    <property type="project" value="TreeGrafter"/>
</dbReference>
<comment type="similarity">
    <text evidence="2 6">Belongs to the acyl-CoA dehydrogenase family.</text>
</comment>
<gene>
    <name evidence="10" type="ORF">HKD42_07890</name>
</gene>
<organism evidence="10 11">
    <name type="scientific">Pontixanthobacter rizhaonensis</name>
    <dbReference type="NCBI Taxonomy" id="2730337"/>
    <lineage>
        <taxon>Bacteria</taxon>
        <taxon>Pseudomonadati</taxon>
        <taxon>Pseudomonadota</taxon>
        <taxon>Alphaproteobacteria</taxon>
        <taxon>Sphingomonadales</taxon>
        <taxon>Erythrobacteraceae</taxon>
        <taxon>Pontixanthobacter</taxon>
    </lineage>
</organism>
<dbReference type="RefSeq" id="WP_170012243.1">
    <property type="nucleotide sequence ID" value="NZ_JABCRE010000003.1"/>
</dbReference>
<dbReference type="SUPFAM" id="SSF47203">
    <property type="entry name" value="Acyl-CoA dehydrogenase C-terminal domain-like"/>
    <property type="match status" value="1"/>
</dbReference>
<dbReference type="GO" id="GO:0050660">
    <property type="term" value="F:flavin adenine dinucleotide binding"/>
    <property type="evidence" value="ECO:0007669"/>
    <property type="project" value="InterPro"/>
</dbReference>
<dbReference type="Pfam" id="PF02770">
    <property type="entry name" value="Acyl-CoA_dh_M"/>
    <property type="match status" value="1"/>
</dbReference>
<dbReference type="InterPro" id="IPR006091">
    <property type="entry name" value="Acyl-CoA_Oxase/DH_mid-dom"/>
</dbReference>
<keyword evidence="4 6" id="KW-0274">FAD</keyword>
<dbReference type="CDD" id="cd00567">
    <property type="entry name" value="ACAD"/>
    <property type="match status" value="1"/>
</dbReference>
<dbReference type="Gene3D" id="1.10.540.10">
    <property type="entry name" value="Acyl-CoA dehydrogenase/oxidase, N-terminal domain"/>
    <property type="match status" value="1"/>
</dbReference>
<evidence type="ECO:0000256" key="2">
    <source>
        <dbReference type="ARBA" id="ARBA00009347"/>
    </source>
</evidence>
<dbReference type="PANTHER" id="PTHR43884">
    <property type="entry name" value="ACYL-COA DEHYDROGENASE"/>
    <property type="match status" value="1"/>
</dbReference>
<dbReference type="Pfam" id="PF02771">
    <property type="entry name" value="Acyl-CoA_dh_N"/>
    <property type="match status" value="1"/>
</dbReference>
<dbReference type="InterPro" id="IPR009075">
    <property type="entry name" value="AcylCo_DH/oxidase_C"/>
</dbReference>
<dbReference type="InterPro" id="IPR037069">
    <property type="entry name" value="AcylCoA_DH/ox_N_sf"/>
</dbReference>
<dbReference type="InterPro" id="IPR013786">
    <property type="entry name" value="AcylCoA_DH/ox_N"/>
</dbReference>
<sequence length="367" mass="38453">MDFSFSQEQEMLRDSVARYLDKNYDFDARQALVSSAAPWSAEVWNQFAELGLLALPFSEDQGGLGGSIGDCVAFAQSFGKHLVVEPYVSSIMLAGAAIAASDNTANLDWIEKLASGEAVAGFAYEEGAGTAHPGLIKMVAEPSGDGFVLSGEKRLVLAGADADILVVAARMGAAGPVALFLVGKDADGLNVSAYTTIDGRSAANIRFDAVAVGADAMLLADASEALEQIIAKAIIVQGAEAVGAMDALLSLTAEYAMTRKQFGTPIGTFQSIAHRLADMKIAYSKALATLTYTAALANSGAITARDISVFKGQLGKMGLAIGESAIQIHGGLGLTDELNIGHYHKRLLAFDAQFGDHSYHLRKLGQR</sequence>
<feature type="domain" description="Acyl-CoA oxidase/dehydrogenase middle" evidence="8">
    <location>
        <begin position="125"/>
        <end position="210"/>
    </location>
</feature>
<evidence type="ECO:0000259" key="9">
    <source>
        <dbReference type="Pfam" id="PF02771"/>
    </source>
</evidence>
<evidence type="ECO:0000259" key="7">
    <source>
        <dbReference type="Pfam" id="PF00441"/>
    </source>
</evidence>
<keyword evidence="11" id="KW-1185">Reference proteome</keyword>
<comment type="cofactor">
    <cofactor evidence="1 6">
        <name>FAD</name>
        <dbReference type="ChEBI" id="CHEBI:57692"/>
    </cofactor>
</comment>
<keyword evidence="5 6" id="KW-0560">Oxidoreductase</keyword>
<evidence type="ECO:0000256" key="3">
    <source>
        <dbReference type="ARBA" id="ARBA00022630"/>
    </source>
</evidence>
<dbReference type="AlphaFoldDB" id="A0A848QS93"/>
<dbReference type="PANTHER" id="PTHR43884:SF20">
    <property type="entry name" value="ACYL-COA DEHYDROGENASE FADE28"/>
    <property type="match status" value="1"/>
</dbReference>
<keyword evidence="3 6" id="KW-0285">Flavoprotein</keyword>